<dbReference type="Gene3D" id="2.160.10.10">
    <property type="entry name" value="Hexapeptide repeat proteins"/>
    <property type="match status" value="1"/>
</dbReference>
<keyword evidence="4" id="KW-0012">Acyltransferase</keyword>
<dbReference type="InterPro" id="IPR041561">
    <property type="entry name" value="PglD_N"/>
</dbReference>
<dbReference type="InterPro" id="IPR050179">
    <property type="entry name" value="Trans_hexapeptide_repeat"/>
</dbReference>
<dbReference type="RefSeq" id="WP_085726742.1">
    <property type="nucleotide sequence ID" value="NZ_NBYN01000004.1"/>
</dbReference>
<protein>
    <submittedName>
        <fullName evidence="4">Sugar O-acyltransferase</fullName>
    </submittedName>
</protein>
<name>A0A1X4GIT8_9CYAN</name>
<comment type="caution">
    <text evidence="4">The sequence shown here is derived from an EMBL/GenBank/DDBJ whole genome shotgun (WGS) entry which is preliminary data.</text>
</comment>
<dbReference type="NCBIfam" id="TIGR03570">
    <property type="entry name" value="NeuD_NnaD"/>
    <property type="match status" value="1"/>
</dbReference>
<dbReference type="EMBL" id="NBYN01000004">
    <property type="protein sequence ID" value="OSO97086.1"/>
    <property type="molecule type" value="Genomic_DNA"/>
</dbReference>
<feature type="site" description="Increases basicity of active site His" evidence="1">
    <location>
        <position position="135"/>
    </location>
</feature>
<feature type="binding site" evidence="2">
    <location>
        <begin position="31"/>
        <end position="32"/>
    </location>
    <ligand>
        <name>substrate</name>
    </ligand>
</feature>
<proteinExistence type="predicted"/>
<dbReference type="Proteomes" id="UP000192997">
    <property type="component" value="Unassembled WGS sequence"/>
</dbReference>
<reference evidence="5" key="1">
    <citation type="submission" date="2017-04" db="EMBL/GenBank/DDBJ databases">
        <authorList>
            <person name="Abreu V.A."/>
            <person name="Popin R.V."/>
            <person name="Rigonato J."/>
            <person name="Andreote A.P."/>
            <person name="Schaker P.C."/>
            <person name="Hoff-Risseti C."/>
            <person name="Alvarenga D.O."/>
            <person name="Varani A.M."/>
            <person name="Fiore M.F."/>
        </authorList>
    </citation>
    <scope>NUCLEOTIDE SEQUENCE [LARGE SCALE GENOMIC DNA]</scope>
    <source>
        <strain evidence="5">CENA303</strain>
    </source>
</reference>
<dbReference type="SUPFAM" id="SSF51161">
    <property type="entry name" value="Trimeric LpxA-like enzymes"/>
    <property type="match status" value="1"/>
</dbReference>
<evidence type="ECO:0000259" key="3">
    <source>
        <dbReference type="Pfam" id="PF17836"/>
    </source>
</evidence>
<organism evidence="4 5">
    <name type="scientific">Cylindrospermopsis raciborskii CENA303</name>
    <dbReference type="NCBI Taxonomy" id="1170769"/>
    <lineage>
        <taxon>Bacteria</taxon>
        <taxon>Bacillati</taxon>
        <taxon>Cyanobacteriota</taxon>
        <taxon>Cyanophyceae</taxon>
        <taxon>Nostocales</taxon>
        <taxon>Aphanizomenonaceae</taxon>
        <taxon>Cylindrospermopsis</taxon>
    </lineage>
</organism>
<dbReference type="Pfam" id="PF17836">
    <property type="entry name" value="PglD_N"/>
    <property type="match status" value="1"/>
</dbReference>
<evidence type="ECO:0000313" key="4">
    <source>
        <dbReference type="EMBL" id="OSO97086.1"/>
    </source>
</evidence>
<dbReference type="InterPro" id="IPR011004">
    <property type="entry name" value="Trimer_LpxA-like_sf"/>
</dbReference>
<dbReference type="AlphaFoldDB" id="A0A1X4GIT8"/>
<keyword evidence="4" id="KW-0808">Transferase</keyword>
<dbReference type="PANTHER" id="PTHR43300:SF7">
    <property type="entry name" value="UDP-N-ACETYLBACILLOSAMINE N-ACETYLTRANSFERASE"/>
    <property type="match status" value="1"/>
</dbReference>
<dbReference type="InterPro" id="IPR020019">
    <property type="entry name" value="AcTrfase_PglD-like"/>
</dbReference>
<evidence type="ECO:0000256" key="2">
    <source>
        <dbReference type="PIRSR" id="PIRSR620019-2"/>
    </source>
</evidence>
<dbReference type="Gene3D" id="3.40.50.20">
    <property type="match status" value="1"/>
</dbReference>
<feature type="domain" description="PglD N-terminal" evidence="3">
    <location>
        <begin position="4"/>
        <end position="79"/>
    </location>
</feature>
<sequence>MDTYLYGCGGHSKVILDILHHQGRLIKAFVDDNPPEMLHSIHGTPIIHSQVLSQITVDSSLWIVGIGNNRNRKTIVEKLKNQGHSFTSAIHPSAQIGLGVEIGVGTVVMANAVVNIDTVLGDHVIINTGATIDHDCNIGDYCHVAPGSNVSGHVKLGNSVLLGVGTHVSSCVEIGDNTTCGAGSVVIRSIDGNCLAYGCPAKVVEVLPP</sequence>
<dbReference type="GO" id="GO:0016746">
    <property type="term" value="F:acyltransferase activity"/>
    <property type="evidence" value="ECO:0007669"/>
    <property type="project" value="UniProtKB-KW"/>
</dbReference>
<dbReference type="PANTHER" id="PTHR43300">
    <property type="entry name" value="ACETYLTRANSFERASE"/>
    <property type="match status" value="1"/>
</dbReference>
<feature type="binding site" evidence="2">
    <location>
        <position position="67"/>
    </location>
    <ligand>
        <name>substrate</name>
    </ligand>
</feature>
<dbReference type="InterPro" id="IPR001451">
    <property type="entry name" value="Hexapep"/>
</dbReference>
<feature type="binding site" evidence="2">
    <location>
        <position position="143"/>
    </location>
    <ligand>
        <name>acetyl-CoA</name>
        <dbReference type="ChEBI" id="CHEBI:57288"/>
    </ligand>
</feature>
<evidence type="ECO:0000256" key="1">
    <source>
        <dbReference type="PIRSR" id="PIRSR620019-1"/>
    </source>
</evidence>
<feature type="active site" description="Proton acceptor" evidence="1">
    <location>
        <position position="134"/>
    </location>
</feature>
<evidence type="ECO:0000313" key="5">
    <source>
        <dbReference type="Proteomes" id="UP000192997"/>
    </source>
</evidence>
<dbReference type="Pfam" id="PF00132">
    <property type="entry name" value="Hexapep"/>
    <property type="match status" value="1"/>
</dbReference>
<dbReference type="GO" id="GO:0031470">
    <property type="term" value="C:carboxysome"/>
    <property type="evidence" value="ECO:0007669"/>
    <property type="project" value="UniProtKB-ARBA"/>
</dbReference>
<dbReference type="CDD" id="cd03360">
    <property type="entry name" value="LbH_AT_putative"/>
    <property type="match status" value="1"/>
</dbReference>
<gene>
    <name evidence="4" type="ORF">B7O87_00995</name>
</gene>
<accession>A0A1X4GIT8</accession>
<dbReference type="GO" id="GO:0043886">
    <property type="term" value="F:structural constituent of carboxysome shell"/>
    <property type="evidence" value="ECO:0007669"/>
    <property type="project" value="UniProtKB-ARBA"/>
</dbReference>